<evidence type="ECO:0000256" key="3">
    <source>
        <dbReference type="ARBA" id="ARBA00022448"/>
    </source>
</evidence>
<evidence type="ECO:0000256" key="8">
    <source>
        <dbReference type="SAM" id="Phobius"/>
    </source>
</evidence>
<protein>
    <recommendedName>
        <fullName evidence="11">EamA domain-containing protein</fullName>
    </recommendedName>
</protein>
<dbReference type="PANTHER" id="PTHR19346:SF4">
    <property type="entry name" value="SUGAR PHOSPHATE TRANSPORTER DOMAIN-CONTAINING PROTEIN"/>
    <property type="match status" value="1"/>
</dbReference>
<organism evidence="9 10">
    <name type="scientific">Tieghemostelium lacteum</name>
    <name type="common">Slime mold</name>
    <name type="synonym">Dictyostelium lacteum</name>
    <dbReference type="NCBI Taxonomy" id="361077"/>
    <lineage>
        <taxon>Eukaryota</taxon>
        <taxon>Amoebozoa</taxon>
        <taxon>Evosea</taxon>
        <taxon>Eumycetozoa</taxon>
        <taxon>Dictyostelia</taxon>
        <taxon>Dictyosteliales</taxon>
        <taxon>Raperosteliaceae</taxon>
        <taxon>Tieghemostelium</taxon>
    </lineage>
</organism>
<feature type="transmembrane region" description="Helical" evidence="8">
    <location>
        <begin position="117"/>
        <end position="135"/>
    </location>
</feature>
<dbReference type="InterPro" id="IPR009262">
    <property type="entry name" value="SLC35_F1/F2/F6"/>
</dbReference>
<reference evidence="9 10" key="1">
    <citation type="submission" date="2015-12" db="EMBL/GenBank/DDBJ databases">
        <title>Dictyostelia acquired genes for synthesis and detection of signals that induce cell-type specialization by lateral gene transfer from prokaryotes.</title>
        <authorList>
            <person name="Gloeckner G."/>
            <person name="Schaap P."/>
        </authorList>
    </citation>
    <scope>NUCLEOTIDE SEQUENCE [LARGE SCALE GENOMIC DNA]</scope>
    <source>
        <strain evidence="9 10">TK</strain>
    </source>
</reference>
<comment type="caution">
    <text evidence="9">The sequence shown here is derived from an EMBL/GenBank/DDBJ whole genome shotgun (WGS) entry which is preliminary data.</text>
</comment>
<keyword evidence="5 8" id="KW-1133">Transmembrane helix</keyword>
<evidence type="ECO:0000256" key="5">
    <source>
        <dbReference type="ARBA" id="ARBA00022989"/>
    </source>
</evidence>
<gene>
    <name evidence="9" type="ORF">DLAC_06443</name>
</gene>
<name>A0A151ZEX3_TIELA</name>
<comment type="subcellular location">
    <subcellularLocation>
        <location evidence="1">Membrane</location>
        <topology evidence="1">Multi-pass membrane protein</topology>
    </subcellularLocation>
</comment>
<proteinExistence type="inferred from homology"/>
<feature type="region of interest" description="Disordered" evidence="7">
    <location>
        <begin position="26"/>
        <end position="55"/>
    </location>
</feature>
<dbReference type="Pfam" id="PF06027">
    <property type="entry name" value="SLC35F"/>
    <property type="match status" value="1"/>
</dbReference>
<dbReference type="Proteomes" id="UP000076078">
    <property type="component" value="Unassembled WGS sequence"/>
</dbReference>
<sequence length="445" mass="49288">MENVNSSIDNVLSKLENSNNVSFQATKDQVITDSGSSSSKNSGDDLITGNSDISPTPEIVDLESIEKSKKDIDKKENLKNRIIGIVIVILIAIFLSASSELSQFILVSSYNKPFVTIYFNTAVLSLSIPIELLLIKFKDLKKPENSHYTSVFQFYKDRFNFDFKTSSSSTTTPKLDSTSINSDINDSNTTTSSSQPIVKYSAKKMLISSLLMSILFVLLNVVWMEGLTMTEVSTSSALYQSATIWVFLFSIFILKEKITILKCISVVLFIAGVVGITLADMTSEDHNKQYPNAVTGDILMIISAVLWALYEVMTTKLVGNLNRTVVHTFLGLVGLYDMVLGIPVIFILSETGFEPFAFPTPKTFGMMLLNTAFSFGLNYLVNWGLSITSPLFVRAGELMCIPTTLVFDLIVKHIYFPLVSIPGFLLIVAGFILSVYIENKHLKSK</sequence>
<keyword evidence="3" id="KW-0813">Transport</keyword>
<evidence type="ECO:0000256" key="7">
    <source>
        <dbReference type="SAM" id="MobiDB-lite"/>
    </source>
</evidence>
<dbReference type="SUPFAM" id="SSF103481">
    <property type="entry name" value="Multidrug resistance efflux transporter EmrE"/>
    <property type="match status" value="1"/>
</dbReference>
<feature type="transmembrane region" description="Helical" evidence="8">
    <location>
        <begin position="414"/>
        <end position="437"/>
    </location>
</feature>
<feature type="compositionally biased region" description="Low complexity" evidence="7">
    <location>
        <begin position="33"/>
        <end position="45"/>
    </location>
</feature>
<feature type="transmembrane region" description="Helical" evidence="8">
    <location>
        <begin position="236"/>
        <end position="254"/>
    </location>
</feature>
<dbReference type="OMA" id="MKVKCGT"/>
<accession>A0A151ZEX3</accession>
<dbReference type="InParanoid" id="A0A151ZEX3"/>
<evidence type="ECO:0000313" key="9">
    <source>
        <dbReference type="EMBL" id="KYQ92460.1"/>
    </source>
</evidence>
<dbReference type="GO" id="GO:0022857">
    <property type="term" value="F:transmembrane transporter activity"/>
    <property type="evidence" value="ECO:0007669"/>
    <property type="project" value="InterPro"/>
</dbReference>
<dbReference type="PANTHER" id="PTHR19346">
    <property type="entry name" value="SUGAR PHOSPHATE TRANSPORTER DOMAIN-CONTAINING PROTEIN"/>
    <property type="match status" value="1"/>
</dbReference>
<keyword evidence="6 8" id="KW-0472">Membrane</keyword>
<dbReference type="InterPro" id="IPR026505">
    <property type="entry name" value="Solute_c_fam_35_mem_F3/F4"/>
</dbReference>
<evidence type="ECO:0008006" key="11">
    <source>
        <dbReference type="Google" id="ProtNLM"/>
    </source>
</evidence>
<feature type="transmembrane region" description="Helical" evidence="8">
    <location>
        <begin position="293"/>
        <end position="313"/>
    </location>
</feature>
<feature type="transmembrane region" description="Helical" evidence="8">
    <location>
        <begin position="205"/>
        <end position="224"/>
    </location>
</feature>
<feature type="transmembrane region" description="Helical" evidence="8">
    <location>
        <begin position="368"/>
        <end position="393"/>
    </location>
</feature>
<evidence type="ECO:0000256" key="6">
    <source>
        <dbReference type="ARBA" id="ARBA00023136"/>
    </source>
</evidence>
<dbReference type="AlphaFoldDB" id="A0A151ZEX3"/>
<keyword evidence="4 8" id="KW-0812">Transmembrane</keyword>
<feature type="transmembrane region" description="Helical" evidence="8">
    <location>
        <begin position="261"/>
        <end position="281"/>
    </location>
</feature>
<evidence type="ECO:0000256" key="1">
    <source>
        <dbReference type="ARBA" id="ARBA00004141"/>
    </source>
</evidence>
<evidence type="ECO:0000256" key="4">
    <source>
        <dbReference type="ARBA" id="ARBA00022692"/>
    </source>
</evidence>
<dbReference type="GO" id="GO:0016020">
    <property type="term" value="C:membrane"/>
    <property type="evidence" value="ECO:0007669"/>
    <property type="project" value="UniProtKB-SubCell"/>
</dbReference>
<feature type="transmembrane region" description="Helical" evidence="8">
    <location>
        <begin position="78"/>
        <end position="97"/>
    </location>
</feature>
<dbReference type="Gene3D" id="1.10.3730.20">
    <property type="match status" value="1"/>
</dbReference>
<evidence type="ECO:0000256" key="2">
    <source>
        <dbReference type="ARBA" id="ARBA00007863"/>
    </source>
</evidence>
<comment type="similarity">
    <text evidence="2">Belongs to the SLC35F solute transporter family.</text>
</comment>
<evidence type="ECO:0000313" key="10">
    <source>
        <dbReference type="Proteomes" id="UP000076078"/>
    </source>
</evidence>
<dbReference type="EMBL" id="LODT01000029">
    <property type="protein sequence ID" value="KYQ92460.1"/>
    <property type="molecule type" value="Genomic_DNA"/>
</dbReference>
<dbReference type="InterPro" id="IPR037185">
    <property type="entry name" value="EmrE-like"/>
</dbReference>
<keyword evidence="10" id="KW-1185">Reference proteome</keyword>
<dbReference type="OrthoDB" id="18137at2759"/>
<feature type="transmembrane region" description="Helical" evidence="8">
    <location>
        <begin position="325"/>
        <end position="348"/>
    </location>
</feature>